<feature type="region of interest" description="Disordered" evidence="4">
    <location>
        <begin position="1"/>
        <end position="28"/>
    </location>
</feature>
<feature type="compositionally biased region" description="Gly residues" evidence="4">
    <location>
        <begin position="1"/>
        <end position="17"/>
    </location>
</feature>
<keyword evidence="1" id="KW-0805">Transcription regulation</keyword>
<gene>
    <name evidence="6" type="ORF">PV662_15535</name>
</gene>
<keyword evidence="2" id="KW-0238">DNA-binding</keyword>
<evidence type="ECO:0000259" key="5">
    <source>
        <dbReference type="PROSITE" id="PS51118"/>
    </source>
</evidence>
<dbReference type="PANTHER" id="PTHR33204">
    <property type="entry name" value="TRANSCRIPTIONAL REGULATOR, MARR FAMILY"/>
    <property type="match status" value="1"/>
</dbReference>
<accession>A0ABU4NEW0</accession>
<keyword evidence="3" id="KW-0804">Transcription</keyword>
<evidence type="ECO:0000313" key="6">
    <source>
        <dbReference type="EMBL" id="MDX3701151.1"/>
    </source>
</evidence>
<proteinExistence type="predicted"/>
<dbReference type="Gene3D" id="1.10.10.10">
    <property type="entry name" value="Winged helix-like DNA-binding domain superfamily/Winged helix DNA-binding domain"/>
    <property type="match status" value="1"/>
</dbReference>
<keyword evidence="7" id="KW-1185">Reference proteome</keyword>
<dbReference type="PANTHER" id="PTHR33204:SF18">
    <property type="entry name" value="TRANSCRIPTIONAL REGULATORY PROTEIN"/>
    <property type="match status" value="1"/>
</dbReference>
<evidence type="ECO:0000313" key="7">
    <source>
        <dbReference type="Proteomes" id="UP001271274"/>
    </source>
</evidence>
<reference evidence="6 7" key="1">
    <citation type="journal article" date="2023" name="Microb. Genom.">
        <title>Mesoterricola silvestris gen. nov., sp. nov., Mesoterricola sediminis sp. nov., Geothrix oryzae sp. nov., Geothrix edaphica sp. nov., Geothrix rubra sp. nov., and Geothrix limicola sp. nov., six novel members of Acidobacteriota isolated from soils.</title>
        <authorList>
            <person name="Weisberg A.J."/>
            <person name="Pearce E."/>
            <person name="Kramer C.G."/>
            <person name="Chang J.H."/>
            <person name="Clarke C.R."/>
        </authorList>
    </citation>
    <scope>NUCLEOTIDE SEQUENCE [LARGE SCALE GENOMIC DNA]</scope>
    <source>
        <strain evidence="6 7">ID09-01A</strain>
    </source>
</reference>
<name>A0ABU4NEW0_9ACTN</name>
<dbReference type="SUPFAM" id="SSF46785">
    <property type="entry name" value="Winged helix' DNA-binding domain"/>
    <property type="match status" value="1"/>
</dbReference>
<feature type="domain" description="HTH hxlR-type" evidence="5">
    <location>
        <begin position="37"/>
        <end position="140"/>
    </location>
</feature>
<evidence type="ECO:0000256" key="1">
    <source>
        <dbReference type="ARBA" id="ARBA00023015"/>
    </source>
</evidence>
<dbReference type="RefSeq" id="WP_319062216.1">
    <property type="nucleotide sequence ID" value="NZ_JARAYT010000003.1"/>
</dbReference>
<dbReference type="InterPro" id="IPR036390">
    <property type="entry name" value="WH_DNA-bd_sf"/>
</dbReference>
<evidence type="ECO:0000256" key="3">
    <source>
        <dbReference type="ARBA" id="ARBA00023163"/>
    </source>
</evidence>
<organism evidence="6 7">
    <name type="scientific">Streptomyces europaeiscabiei</name>
    <dbReference type="NCBI Taxonomy" id="146819"/>
    <lineage>
        <taxon>Bacteria</taxon>
        <taxon>Bacillati</taxon>
        <taxon>Actinomycetota</taxon>
        <taxon>Actinomycetes</taxon>
        <taxon>Kitasatosporales</taxon>
        <taxon>Streptomycetaceae</taxon>
        <taxon>Streptomyces</taxon>
    </lineage>
</organism>
<evidence type="ECO:0000256" key="2">
    <source>
        <dbReference type="ARBA" id="ARBA00023125"/>
    </source>
</evidence>
<dbReference type="PROSITE" id="PS51118">
    <property type="entry name" value="HTH_HXLR"/>
    <property type="match status" value="1"/>
</dbReference>
<protein>
    <submittedName>
        <fullName evidence="6">Helix-turn-helix domain-containing protein</fullName>
    </submittedName>
</protein>
<evidence type="ECO:0000256" key="4">
    <source>
        <dbReference type="SAM" id="MobiDB-lite"/>
    </source>
</evidence>
<dbReference type="Pfam" id="PF01638">
    <property type="entry name" value="HxlR"/>
    <property type="match status" value="1"/>
</dbReference>
<dbReference type="Proteomes" id="UP001271274">
    <property type="component" value="Unassembled WGS sequence"/>
</dbReference>
<dbReference type="InterPro" id="IPR002577">
    <property type="entry name" value="HTH_HxlR"/>
</dbReference>
<dbReference type="EMBL" id="JARAYU010000004">
    <property type="protein sequence ID" value="MDX3701151.1"/>
    <property type="molecule type" value="Genomic_DNA"/>
</dbReference>
<dbReference type="InterPro" id="IPR036388">
    <property type="entry name" value="WH-like_DNA-bd_sf"/>
</dbReference>
<sequence>MSGAGGACAGDTGGFSGGRRPSTGHEARWERALHQSASGRECHGRTLEVVGEKWAILILREVWYGSSRFSDFVRVLGCPRNLLATRLRMLVEEGILATETYKEPGARSRPKYVITSKGMDLVPAVMGLLQWGDRYRADAQGPAVLARHRECGAHVGVQIRCERGHAVQAEDIKSVPGPAFRMRSPG</sequence>
<comment type="caution">
    <text evidence="6">The sequence shown here is derived from an EMBL/GenBank/DDBJ whole genome shotgun (WGS) entry which is preliminary data.</text>
</comment>